<dbReference type="CDD" id="cd01129">
    <property type="entry name" value="PulE-GspE-like"/>
    <property type="match status" value="1"/>
</dbReference>
<dbReference type="SMART" id="SM00382">
    <property type="entry name" value="AAA"/>
    <property type="match status" value="1"/>
</dbReference>
<dbReference type="InterPro" id="IPR003593">
    <property type="entry name" value="AAA+_ATPase"/>
</dbReference>
<dbReference type="GO" id="GO:0005886">
    <property type="term" value="C:plasma membrane"/>
    <property type="evidence" value="ECO:0007669"/>
    <property type="project" value="TreeGrafter"/>
</dbReference>
<evidence type="ECO:0000256" key="2">
    <source>
        <dbReference type="ARBA" id="ARBA00022741"/>
    </source>
</evidence>
<dbReference type="InterPro" id="IPR001482">
    <property type="entry name" value="T2SS/T4SS_dom"/>
</dbReference>
<dbReference type="PROSITE" id="PS00662">
    <property type="entry name" value="T2SP_E"/>
    <property type="match status" value="1"/>
</dbReference>
<dbReference type="InterPro" id="IPR007831">
    <property type="entry name" value="T2SS_GspE_N"/>
</dbReference>
<feature type="domain" description="Bacterial type II secretion system protein E" evidence="4">
    <location>
        <begin position="318"/>
        <end position="332"/>
    </location>
</feature>
<dbReference type="FunFam" id="3.30.300.160:FF:000002">
    <property type="entry name" value="Type II secretion system protein E"/>
    <property type="match status" value="1"/>
</dbReference>
<proteinExistence type="inferred from homology"/>
<dbReference type="FunFam" id="3.30.450.90:FF:000001">
    <property type="entry name" value="Type II secretion system ATPase GspE"/>
    <property type="match status" value="1"/>
</dbReference>
<dbReference type="FunFam" id="3.40.50.300:FF:000398">
    <property type="entry name" value="Type IV pilus assembly ATPase PilB"/>
    <property type="match status" value="1"/>
</dbReference>
<dbReference type="Gene3D" id="3.30.300.160">
    <property type="entry name" value="Type II secretion system, protein E, N-terminal domain"/>
    <property type="match status" value="1"/>
</dbReference>
<name>A0A1M4UUV6_9FIRM</name>
<dbReference type="EMBL" id="FQUY01000003">
    <property type="protein sequence ID" value="SHE60380.1"/>
    <property type="molecule type" value="Genomic_DNA"/>
</dbReference>
<evidence type="ECO:0000259" key="4">
    <source>
        <dbReference type="PROSITE" id="PS00662"/>
    </source>
</evidence>
<dbReference type="GO" id="GO:0016887">
    <property type="term" value="F:ATP hydrolysis activity"/>
    <property type="evidence" value="ECO:0007669"/>
    <property type="project" value="TreeGrafter"/>
</dbReference>
<dbReference type="RefSeq" id="WP_073235972.1">
    <property type="nucleotide sequence ID" value="NZ_FQUY01000003.1"/>
</dbReference>
<dbReference type="Gene3D" id="3.40.50.300">
    <property type="entry name" value="P-loop containing nucleotide triphosphate hydrolases"/>
    <property type="match status" value="1"/>
</dbReference>
<dbReference type="AlphaFoldDB" id="A0A1M4UUV6"/>
<protein>
    <submittedName>
        <fullName evidence="5">Type II secretion system protein E (GspE)</fullName>
    </submittedName>
</protein>
<accession>A0A1M4UUV6</accession>
<dbReference type="InterPro" id="IPR037257">
    <property type="entry name" value="T2SS_E_N_sf"/>
</dbReference>
<reference evidence="6" key="1">
    <citation type="submission" date="2016-11" db="EMBL/GenBank/DDBJ databases">
        <authorList>
            <person name="Varghese N."/>
            <person name="Submissions S."/>
        </authorList>
    </citation>
    <scope>NUCLEOTIDE SEQUENCE [LARGE SCALE GENOMIC DNA]</scope>
    <source>
        <strain evidence="6">DSM 12395</strain>
    </source>
</reference>
<dbReference type="Proteomes" id="UP000184148">
    <property type="component" value="Unassembled WGS sequence"/>
</dbReference>
<gene>
    <name evidence="5" type="ORF">SAMN02745133_00767</name>
</gene>
<keyword evidence="6" id="KW-1185">Reference proteome</keyword>
<evidence type="ECO:0000313" key="6">
    <source>
        <dbReference type="Proteomes" id="UP000184148"/>
    </source>
</evidence>
<dbReference type="STRING" id="1121429.SAMN02745133_00767"/>
<comment type="similarity">
    <text evidence="1">Belongs to the GSP E family.</text>
</comment>
<dbReference type="InterPro" id="IPR027417">
    <property type="entry name" value="P-loop_NTPase"/>
</dbReference>
<dbReference type="Pfam" id="PF00437">
    <property type="entry name" value="T2SSE"/>
    <property type="match status" value="1"/>
</dbReference>
<evidence type="ECO:0000256" key="1">
    <source>
        <dbReference type="ARBA" id="ARBA00006611"/>
    </source>
</evidence>
<keyword evidence="2" id="KW-0547">Nucleotide-binding</keyword>
<dbReference type="SUPFAM" id="SSF52540">
    <property type="entry name" value="P-loop containing nucleoside triphosphate hydrolases"/>
    <property type="match status" value="1"/>
</dbReference>
<dbReference type="OrthoDB" id="9808272at2"/>
<sequence length="503" mass="56201">MLTITPRKLIGDLLVLTEIDQSLLRYIPEQLIRRHKVFPLQKKGNILTVAMVEPANVVAIDDLRLISGLEIEPVAVEERVIDLAIQQYFEELSSGGGVSDLDTVKPDGDNSEDDAPVIRLVHQIFQRAVEQGASDIHIEPQETKVRVRYRIDGMLRWAMDLPRKISPAIVSRIKIIAELDIAEKRLPQDGRIQFKVNGRQIDIRISTMPTVSGEKVVARILDTSRVKKYTIDQLGFSERNLPRFKDCLRAAYGMLLITGPTGSGKTTTLYAALNELNHEERNISTIEDPVEYRLEGVNQTQVNVKAGMTFAIGLRALLRQDPDIIMVGEIRDKETAEIAVKAGNTGHLVLSTLHTNDALGAVDRLIHMGIEPFQVASSLLGVVAQRLVRRLCPHCKEMYRIESDTPEGIFTGVTPGQEIFSYRPRGCVKCNHIGYRGRIAIQEVLVVSGKIRSLLVERTTADEIKTIAMNEGMLTLKMDGLEKAQRGLTSIQEVMRVTYSDEN</sequence>
<dbReference type="PANTHER" id="PTHR30258">
    <property type="entry name" value="TYPE II SECRETION SYSTEM PROTEIN GSPE-RELATED"/>
    <property type="match status" value="1"/>
</dbReference>
<dbReference type="SUPFAM" id="SSF160246">
    <property type="entry name" value="EspE N-terminal domain-like"/>
    <property type="match status" value="1"/>
</dbReference>
<dbReference type="Pfam" id="PF05157">
    <property type="entry name" value="MshEN"/>
    <property type="match status" value="1"/>
</dbReference>
<organism evidence="5 6">
    <name type="scientific">Desulforamulus putei DSM 12395</name>
    <dbReference type="NCBI Taxonomy" id="1121429"/>
    <lineage>
        <taxon>Bacteria</taxon>
        <taxon>Bacillati</taxon>
        <taxon>Bacillota</taxon>
        <taxon>Clostridia</taxon>
        <taxon>Eubacteriales</taxon>
        <taxon>Peptococcaceae</taxon>
        <taxon>Desulforamulus</taxon>
    </lineage>
</organism>
<evidence type="ECO:0000313" key="5">
    <source>
        <dbReference type="EMBL" id="SHE60380.1"/>
    </source>
</evidence>
<evidence type="ECO:0000256" key="3">
    <source>
        <dbReference type="ARBA" id="ARBA00022840"/>
    </source>
</evidence>
<dbReference type="GO" id="GO:0005524">
    <property type="term" value="F:ATP binding"/>
    <property type="evidence" value="ECO:0007669"/>
    <property type="project" value="UniProtKB-KW"/>
</dbReference>
<dbReference type="Gene3D" id="3.30.450.90">
    <property type="match status" value="1"/>
</dbReference>
<dbReference type="PANTHER" id="PTHR30258:SF1">
    <property type="entry name" value="PROTEIN TRANSPORT PROTEIN HOFB HOMOLOG"/>
    <property type="match status" value="1"/>
</dbReference>
<keyword evidence="3" id="KW-0067">ATP-binding</keyword>